<protein>
    <submittedName>
        <fullName evidence="1">Uncharacterized protein</fullName>
    </submittedName>
</protein>
<comment type="caution">
    <text evidence="1">The sequence shown here is derived from an EMBL/GenBank/DDBJ whole genome shotgun (WGS) entry which is preliminary data.</text>
</comment>
<dbReference type="EMBL" id="LPBJ01000047">
    <property type="protein sequence ID" value="KVP98151.1"/>
    <property type="molecule type" value="Genomic_DNA"/>
</dbReference>
<proteinExistence type="predicted"/>
<evidence type="ECO:0000313" key="1">
    <source>
        <dbReference type="EMBL" id="KVP98151.1"/>
    </source>
</evidence>
<name>A0AAW3MY83_9BURK</name>
<gene>
    <name evidence="1" type="ORF">WJ96_06150</name>
</gene>
<dbReference type="AlphaFoldDB" id="A0AAW3MY83"/>
<accession>A0AAW3MY83</accession>
<dbReference type="Proteomes" id="UP000056453">
    <property type="component" value="Unassembled WGS sequence"/>
</dbReference>
<reference evidence="1 2" key="1">
    <citation type="submission" date="2015-11" db="EMBL/GenBank/DDBJ databases">
        <title>Expanding the genomic diversity of Burkholderia species for the development of highly accurate diagnostics.</title>
        <authorList>
            <person name="Sahl J."/>
            <person name="Keim P."/>
            <person name="Wagner D."/>
        </authorList>
    </citation>
    <scope>NUCLEOTIDE SEQUENCE [LARGE SCALE GENOMIC DNA]</scope>
    <source>
        <strain evidence="1 2">MSMB1808WGS</strain>
    </source>
</reference>
<organism evidence="1 2">
    <name type="scientific">Burkholderia ubonensis</name>
    <dbReference type="NCBI Taxonomy" id="101571"/>
    <lineage>
        <taxon>Bacteria</taxon>
        <taxon>Pseudomonadati</taxon>
        <taxon>Pseudomonadota</taxon>
        <taxon>Betaproteobacteria</taxon>
        <taxon>Burkholderiales</taxon>
        <taxon>Burkholderiaceae</taxon>
        <taxon>Burkholderia</taxon>
        <taxon>Burkholderia cepacia complex</taxon>
    </lineage>
</organism>
<evidence type="ECO:0000313" key="2">
    <source>
        <dbReference type="Proteomes" id="UP000056453"/>
    </source>
</evidence>
<keyword evidence="2" id="KW-1185">Reference proteome</keyword>
<sequence>MRSMNALVVLHHHMRIPEAVQPYLADAMVGRTAKGALWVWETNISPLFARHGVTDLNEEVAILGWLLTLPREDFKLIRSGEELGELGDLDLKGFSNPFRTTRECQEMVLAYEHALLEVTPDSEGRLWSRGHPEHVGWYLANPTRTPLSWRFWNGKNWSTVGLRGMTVADAAECAKRPECDAAEKMMWWSDFWPEGLPLNRTCPPPPDDVTQV</sequence>